<reference evidence="2" key="1">
    <citation type="submission" date="2007-07" db="EMBL/GenBank/DDBJ databases">
        <title>PCAP assembly of the Caenorhabditis remanei genome.</title>
        <authorList>
            <consortium name="The Caenorhabditis remanei Sequencing Consortium"/>
            <person name="Wilson R.K."/>
        </authorList>
    </citation>
    <scope>NUCLEOTIDE SEQUENCE [LARGE SCALE GENOMIC DNA]</scope>
    <source>
        <strain evidence="2">PB4641</strain>
    </source>
</reference>
<feature type="region of interest" description="Disordered" evidence="1">
    <location>
        <begin position="17"/>
        <end position="42"/>
    </location>
</feature>
<name>E3MFX6_CAERE</name>
<dbReference type="STRING" id="31234.E3MFX6"/>
<sequence length="42" mass="4815">MSYNCNVSVNKIHYRANHLSSGSASSEKQKQHSTRRHNNPFV</sequence>
<evidence type="ECO:0000313" key="3">
    <source>
        <dbReference type="Proteomes" id="UP000008281"/>
    </source>
</evidence>
<gene>
    <name evidence="2" type="ORF">CRE_24421</name>
</gene>
<dbReference type="EMBL" id="DS268442">
    <property type="protein sequence ID" value="EFP01292.1"/>
    <property type="molecule type" value="Genomic_DNA"/>
</dbReference>
<dbReference type="Proteomes" id="UP000008281">
    <property type="component" value="Unassembled WGS sequence"/>
</dbReference>
<feature type="compositionally biased region" description="Basic residues" evidence="1">
    <location>
        <begin position="31"/>
        <end position="42"/>
    </location>
</feature>
<evidence type="ECO:0000313" key="2">
    <source>
        <dbReference type="EMBL" id="EFP01292.1"/>
    </source>
</evidence>
<dbReference type="AlphaFoldDB" id="E3MFX6"/>
<keyword evidence="3" id="KW-1185">Reference proteome</keyword>
<accession>E3MFX6</accession>
<evidence type="ECO:0000256" key="1">
    <source>
        <dbReference type="SAM" id="MobiDB-lite"/>
    </source>
</evidence>
<protein>
    <submittedName>
        <fullName evidence="2">Uncharacterized protein</fullName>
    </submittedName>
</protein>
<proteinExistence type="predicted"/>
<organism evidence="3">
    <name type="scientific">Caenorhabditis remanei</name>
    <name type="common">Caenorhabditis vulgaris</name>
    <dbReference type="NCBI Taxonomy" id="31234"/>
    <lineage>
        <taxon>Eukaryota</taxon>
        <taxon>Metazoa</taxon>
        <taxon>Ecdysozoa</taxon>
        <taxon>Nematoda</taxon>
        <taxon>Chromadorea</taxon>
        <taxon>Rhabditida</taxon>
        <taxon>Rhabditina</taxon>
        <taxon>Rhabditomorpha</taxon>
        <taxon>Rhabditoidea</taxon>
        <taxon>Rhabditidae</taxon>
        <taxon>Peloderinae</taxon>
        <taxon>Caenorhabditis</taxon>
    </lineage>
</organism>
<dbReference type="HOGENOM" id="CLU_3261034_0_0_1"/>
<dbReference type="InParanoid" id="E3MFX6"/>